<keyword evidence="3" id="KW-1185">Reference proteome</keyword>
<comment type="caution">
    <text evidence="2">The sequence shown here is derived from an EMBL/GenBank/DDBJ whole genome shotgun (WGS) entry which is preliminary data.</text>
</comment>
<gene>
    <name evidence="2" type="ORF">AUC71_00690</name>
</gene>
<dbReference type="Proteomes" id="UP000095042">
    <property type="component" value="Unassembled WGS sequence"/>
</dbReference>
<reference evidence="2 3" key="1">
    <citation type="journal article" date="2016" name="Environ. Microbiol.">
        <title>New Methyloceanibacter diversity from North Sea sediments includes methanotroph containing solely the soluble methane monooxygenase.</title>
        <authorList>
            <person name="Vekeman B."/>
            <person name="Kerckhof F.M."/>
            <person name="Cremers G."/>
            <person name="de Vos P."/>
            <person name="Vandamme P."/>
            <person name="Boon N."/>
            <person name="Op den Camp H.J."/>
            <person name="Heylen K."/>
        </authorList>
    </citation>
    <scope>NUCLEOTIDE SEQUENCE [LARGE SCALE GENOMIC DNA]</scope>
    <source>
        <strain evidence="2 3">R-67177</strain>
    </source>
</reference>
<dbReference type="EMBL" id="LPWD01000079">
    <property type="protein sequence ID" value="ODS03615.1"/>
    <property type="molecule type" value="Genomic_DNA"/>
</dbReference>
<evidence type="ECO:0000313" key="2">
    <source>
        <dbReference type="EMBL" id="ODS03615.1"/>
    </source>
</evidence>
<name>A0A1E3WCT8_9HYPH</name>
<dbReference type="AlphaFoldDB" id="A0A1E3WCT8"/>
<feature type="transmembrane region" description="Helical" evidence="1">
    <location>
        <begin position="20"/>
        <end position="41"/>
    </location>
</feature>
<evidence type="ECO:0000313" key="3">
    <source>
        <dbReference type="Proteomes" id="UP000095042"/>
    </source>
</evidence>
<keyword evidence="1" id="KW-0812">Transmembrane</keyword>
<organism evidence="2 3">
    <name type="scientific">Methyloceanibacter marginalis</name>
    <dbReference type="NCBI Taxonomy" id="1774971"/>
    <lineage>
        <taxon>Bacteria</taxon>
        <taxon>Pseudomonadati</taxon>
        <taxon>Pseudomonadota</taxon>
        <taxon>Alphaproteobacteria</taxon>
        <taxon>Hyphomicrobiales</taxon>
        <taxon>Hyphomicrobiaceae</taxon>
        <taxon>Methyloceanibacter</taxon>
    </lineage>
</organism>
<accession>A0A1E3WCT8</accession>
<proteinExistence type="predicted"/>
<keyword evidence="1" id="KW-1133">Transmembrane helix</keyword>
<evidence type="ECO:0000256" key="1">
    <source>
        <dbReference type="SAM" id="Phobius"/>
    </source>
</evidence>
<sequence length="75" mass="8147">MGGAPLRGEWIKIDWEVEMFFAAILAVSVVLVTFIFDYLVLRLLSGNMALIAMTTGSRIMSIGTSLPMAALRPTA</sequence>
<keyword evidence="1" id="KW-0472">Membrane</keyword>
<protein>
    <submittedName>
        <fullName evidence="2">Uncharacterized protein</fullName>
    </submittedName>
</protein>